<dbReference type="InterPro" id="IPR009057">
    <property type="entry name" value="Homeodomain-like_sf"/>
</dbReference>
<feature type="domain" description="HTH tetR-type" evidence="6">
    <location>
        <begin position="8"/>
        <end position="68"/>
    </location>
</feature>
<dbReference type="PRINTS" id="PR00455">
    <property type="entry name" value="HTHTETR"/>
</dbReference>
<dbReference type="InterPro" id="IPR036271">
    <property type="entry name" value="Tet_transcr_reg_TetR-rel_C_sf"/>
</dbReference>
<dbReference type="SUPFAM" id="SSF48498">
    <property type="entry name" value="Tetracyclin repressor-like, C-terminal domain"/>
    <property type="match status" value="1"/>
</dbReference>
<evidence type="ECO:0000256" key="2">
    <source>
        <dbReference type="ARBA" id="ARBA00023125"/>
    </source>
</evidence>
<keyword evidence="1" id="KW-0805">Transcription regulation</keyword>
<dbReference type="PANTHER" id="PTHR30055">
    <property type="entry name" value="HTH-TYPE TRANSCRIPTIONAL REGULATOR RUTR"/>
    <property type="match status" value="1"/>
</dbReference>
<dbReference type="PATRIC" id="fig|1961.12.peg.2048"/>
<protein>
    <recommendedName>
        <fullName evidence="6">HTH tetR-type domain-containing protein</fullName>
    </recommendedName>
</protein>
<dbReference type="AlphaFoldDB" id="A0A0L8N0C3"/>
<dbReference type="SUPFAM" id="SSF46689">
    <property type="entry name" value="Homeodomain-like"/>
    <property type="match status" value="1"/>
</dbReference>
<dbReference type="InterPro" id="IPR023772">
    <property type="entry name" value="DNA-bd_HTH_TetR-type_CS"/>
</dbReference>
<sequence>MVKQERAARTREALVRAAAEVFAEEGFTAASIAVISRRARVSAGGLHFHFAGKTVLARAVQDRAAQALSRITAGPAEPPTAPVSAPGPAPGPDGSAGAGAGSGGGSLQVLVDSTHRLMALLAHDAVVRAGFALCADPSFDGTADLRRQWRLWVEAAVAAAAREGLLAEGLLPEDAARGVVAATVGLEVLGAYDRQWLAPHTLTRFWTLMLPRLASPPALDALLPQGSPGSSAPPPDPDTESD</sequence>
<dbReference type="GO" id="GO:0000976">
    <property type="term" value="F:transcription cis-regulatory region binding"/>
    <property type="evidence" value="ECO:0007669"/>
    <property type="project" value="TreeGrafter"/>
</dbReference>
<evidence type="ECO:0000256" key="1">
    <source>
        <dbReference type="ARBA" id="ARBA00023015"/>
    </source>
</evidence>
<dbReference type="OrthoDB" id="3237195at2"/>
<comment type="caution">
    <text evidence="7">The sequence shown here is derived from an EMBL/GenBank/DDBJ whole genome shotgun (WGS) entry which is preliminary data.</text>
</comment>
<dbReference type="GO" id="GO:0003700">
    <property type="term" value="F:DNA-binding transcription factor activity"/>
    <property type="evidence" value="ECO:0007669"/>
    <property type="project" value="TreeGrafter"/>
</dbReference>
<dbReference type="Proteomes" id="UP000037084">
    <property type="component" value="Unassembled WGS sequence"/>
</dbReference>
<dbReference type="PROSITE" id="PS01081">
    <property type="entry name" value="HTH_TETR_1"/>
    <property type="match status" value="1"/>
</dbReference>
<evidence type="ECO:0000256" key="4">
    <source>
        <dbReference type="PROSITE-ProRule" id="PRU00335"/>
    </source>
</evidence>
<evidence type="ECO:0000259" key="6">
    <source>
        <dbReference type="PROSITE" id="PS50977"/>
    </source>
</evidence>
<feature type="compositionally biased region" description="Pro residues" evidence="5">
    <location>
        <begin position="76"/>
        <end position="91"/>
    </location>
</feature>
<feature type="compositionally biased region" description="Low complexity" evidence="5">
    <location>
        <begin position="220"/>
        <end position="230"/>
    </location>
</feature>
<evidence type="ECO:0000256" key="5">
    <source>
        <dbReference type="SAM" id="MobiDB-lite"/>
    </source>
</evidence>
<accession>A0A0L8N0C3</accession>
<dbReference type="Gene3D" id="1.10.357.10">
    <property type="entry name" value="Tetracycline Repressor, domain 2"/>
    <property type="match status" value="2"/>
</dbReference>
<dbReference type="Pfam" id="PF00440">
    <property type="entry name" value="TetR_N"/>
    <property type="match status" value="1"/>
</dbReference>
<dbReference type="InterPro" id="IPR001647">
    <property type="entry name" value="HTH_TetR"/>
</dbReference>
<dbReference type="PANTHER" id="PTHR30055:SF234">
    <property type="entry name" value="HTH-TYPE TRANSCRIPTIONAL REGULATOR BETI"/>
    <property type="match status" value="1"/>
</dbReference>
<feature type="region of interest" description="Disordered" evidence="5">
    <location>
        <begin position="220"/>
        <end position="242"/>
    </location>
</feature>
<keyword evidence="3" id="KW-0804">Transcription</keyword>
<gene>
    <name evidence="7" type="ORF">ADK75_08830</name>
</gene>
<dbReference type="RefSeq" id="WP_053169390.1">
    <property type="nucleotide sequence ID" value="NZ_LGUV01000062.1"/>
</dbReference>
<feature type="DNA-binding region" description="H-T-H motif" evidence="4">
    <location>
        <begin position="31"/>
        <end position="50"/>
    </location>
</feature>
<keyword evidence="2 4" id="KW-0238">DNA-binding</keyword>
<dbReference type="PROSITE" id="PS50977">
    <property type="entry name" value="HTH_TETR_2"/>
    <property type="match status" value="1"/>
</dbReference>
<dbReference type="InterPro" id="IPR050109">
    <property type="entry name" value="HTH-type_TetR-like_transc_reg"/>
</dbReference>
<name>A0A0L8N0C3_STRVG</name>
<reference evidence="8" key="1">
    <citation type="submission" date="2015-07" db="EMBL/GenBank/DDBJ databases">
        <authorList>
            <consortium name="Consortium for Microbial Forensics and Genomics (microFORGE)"/>
            <person name="Knight B.M."/>
            <person name="Roberts D.P."/>
            <person name="Lin D."/>
            <person name="Hari K."/>
            <person name="Fletcher J."/>
            <person name="Melcher U."/>
            <person name="Blagden T."/>
            <person name="Winegar R.A."/>
        </authorList>
    </citation>
    <scope>NUCLEOTIDE SEQUENCE [LARGE SCALE GENOMIC DNA]</scope>
    <source>
        <strain evidence="8">NRRL B-1447</strain>
    </source>
</reference>
<dbReference type="EMBL" id="LGUV01000062">
    <property type="protein sequence ID" value="KOG56048.1"/>
    <property type="molecule type" value="Genomic_DNA"/>
</dbReference>
<proteinExistence type="predicted"/>
<evidence type="ECO:0000256" key="3">
    <source>
        <dbReference type="ARBA" id="ARBA00023163"/>
    </source>
</evidence>
<organism evidence="7 8">
    <name type="scientific">Streptomyces virginiae</name>
    <name type="common">Streptomyces cinnamonensis</name>
    <dbReference type="NCBI Taxonomy" id="1961"/>
    <lineage>
        <taxon>Bacteria</taxon>
        <taxon>Bacillati</taxon>
        <taxon>Actinomycetota</taxon>
        <taxon>Actinomycetes</taxon>
        <taxon>Kitasatosporales</taxon>
        <taxon>Streptomycetaceae</taxon>
        <taxon>Streptomyces</taxon>
    </lineage>
</organism>
<evidence type="ECO:0000313" key="7">
    <source>
        <dbReference type="EMBL" id="KOG56048.1"/>
    </source>
</evidence>
<feature type="region of interest" description="Disordered" evidence="5">
    <location>
        <begin position="72"/>
        <end position="101"/>
    </location>
</feature>
<evidence type="ECO:0000313" key="8">
    <source>
        <dbReference type="Proteomes" id="UP000037084"/>
    </source>
</evidence>